<reference evidence="8 9" key="1">
    <citation type="journal article" date="2019" name="Sci. Rep.">
        <title>Colletotrichum shisoi sp. nov., an anthracnose pathogen of Perilla frutescens in Japan: molecular phylogenetic, morphological and genomic evidence.</title>
        <authorList>
            <person name="Gan P."/>
            <person name="Tsushima A."/>
            <person name="Hiroyama R."/>
            <person name="Narusaka M."/>
            <person name="Takano Y."/>
            <person name="Narusaka Y."/>
            <person name="Kawaradani M."/>
            <person name="Damm U."/>
            <person name="Shirasu K."/>
        </authorList>
    </citation>
    <scope>NUCLEOTIDE SEQUENCE [LARGE SCALE GENOMIC DNA]</scope>
    <source>
        <strain evidence="8 9">PG-2018a</strain>
    </source>
</reference>
<proteinExistence type="predicted"/>
<keyword evidence="5 6" id="KW-0472">Membrane</keyword>
<feature type="transmembrane region" description="Helical" evidence="6">
    <location>
        <begin position="152"/>
        <end position="175"/>
    </location>
</feature>
<dbReference type="Gene3D" id="1.20.1250.20">
    <property type="entry name" value="MFS general substrate transporter like domains"/>
    <property type="match status" value="1"/>
</dbReference>
<feature type="transmembrane region" description="Helical" evidence="6">
    <location>
        <begin position="372"/>
        <end position="394"/>
    </location>
</feature>
<feature type="domain" description="Major facilitator superfamily (MFS) profile" evidence="7">
    <location>
        <begin position="54"/>
        <end position="534"/>
    </location>
</feature>
<protein>
    <submittedName>
        <fullName evidence="8">Putative MFS-type transporter</fullName>
    </submittedName>
</protein>
<name>A0A5Q4BKV8_9PEZI</name>
<dbReference type="AlphaFoldDB" id="A0A5Q4BKV8"/>
<dbReference type="Proteomes" id="UP000326340">
    <property type="component" value="Unassembled WGS sequence"/>
</dbReference>
<evidence type="ECO:0000256" key="3">
    <source>
        <dbReference type="ARBA" id="ARBA00022692"/>
    </source>
</evidence>
<feature type="transmembrane region" description="Helical" evidence="6">
    <location>
        <begin position="91"/>
        <end position="113"/>
    </location>
</feature>
<dbReference type="EMBL" id="PUHP01000930">
    <property type="protein sequence ID" value="TQN67386.1"/>
    <property type="molecule type" value="Genomic_DNA"/>
</dbReference>
<evidence type="ECO:0000259" key="7">
    <source>
        <dbReference type="PROSITE" id="PS50850"/>
    </source>
</evidence>
<feature type="transmembrane region" description="Helical" evidence="6">
    <location>
        <begin position="475"/>
        <end position="498"/>
    </location>
</feature>
<dbReference type="GO" id="GO:0022857">
    <property type="term" value="F:transmembrane transporter activity"/>
    <property type="evidence" value="ECO:0007669"/>
    <property type="project" value="InterPro"/>
</dbReference>
<dbReference type="InterPro" id="IPR011701">
    <property type="entry name" value="MFS"/>
</dbReference>
<evidence type="ECO:0000256" key="4">
    <source>
        <dbReference type="ARBA" id="ARBA00022989"/>
    </source>
</evidence>
<dbReference type="SUPFAM" id="SSF103473">
    <property type="entry name" value="MFS general substrate transporter"/>
    <property type="match status" value="1"/>
</dbReference>
<dbReference type="PANTHER" id="PTHR23502:SF132">
    <property type="entry name" value="POLYAMINE TRANSPORTER 2-RELATED"/>
    <property type="match status" value="1"/>
</dbReference>
<feature type="transmembrane region" description="Helical" evidence="6">
    <location>
        <begin position="125"/>
        <end position="146"/>
    </location>
</feature>
<feature type="transmembrane region" description="Helical" evidence="6">
    <location>
        <begin position="213"/>
        <end position="231"/>
    </location>
</feature>
<evidence type="ECO:0000313" key="9">
    <source>
        <dbReference type="Proteomes" id="UP000326340"/>
    </source>
</evidence>
<keyword evidence="4 6" id="KW-1133">Transmembrane helix</keyword>
<sequence>MSRAGSRTGDRPASADLSGSIYLITSDGQTLKLPMPSTSPYDPLTWSLTRRLLAVGVLVLYSIVSMMETQAATLMYRSFAAEFNGNQVDKFPLNILVSTPSTLSLGLGAFLWIPLSVAVGRRPVFLLASCCLTLATVLAANASGFYQLLGALSLQGFSAGLSLSASILIVIDLTFIDERPNALGMFWSIGLGGALLSLPSVTPLSSPGWRGFYAAWVGPCLAVFVCAFFFLPETYFVRPAVAFDGRILVQGGSEKVRTYDDWEQIPGNKVYEDSASGSTSAATVTATATGQAVPVVPETLWQGMVRRWGVRKTGAGFREMWTCYVQTMLCACNPLVFWVAILNALNFGAMLFIGETYAVVMSQPPYNLPERVISMVNPVSAIGSLLAWPVSTILTSRVARRLTLRNGGIRDAEHYLIAFLPPVLAAAGSVFLYGLTVHHKWSFIWIFVSYLINAFSAASYGIASTLWVTEAFPRWAAPAMIIVGGAGYMLSFATSYAVTPWLDSQGYLGANFELGAILLIVGGVAVPLAFWGKSLRQYIDGKWGVSEAGALRPQQIGEQHFH</sequence>
<feature type="transmembrane region" description="Helical" evidence="6">
    <location>
        <begin position="441"/>
        <end position="463"/>
    </location>
</feature>
<evidence type="ECO:0000256" key="5">
    <source>
        <dbReference type="ARBA" id="ARBA00023136"/>
    </source>
</evidence>
<keyword evidence="2" id="KW-0813">Transport</keyword>
<feature type="transmembrane region" description="Helical" evidence="6">
    <location>
        <begin position="182"/>
        <end position="201"/>
    </location>
</feature>
<feature type="transmembrane region" description="Helical" evidence="6">
    <location>
        <begin position="335"/>
        <end position="360"/>
    </location>
</feature>
<feature type="transmembrane region" description="Helical" evidence="6">
    <location>
        <begin position="52"/>
        <end position="71"/>
    </location>
</feature>
<evidence type="ECO:0000256" key="2">
    <source>
        <dbReference type="ARBA" id="ARBA00022448"/>
    </source>
</evidence>
<comment type="caution">
    <text evidence="8">The sequence shown here is derived from an EMBL/GenBank/DDBJ whole genome shotgun (WGS) entry which is preliminary data.</text>
</comment>
<comment type="subcellular location">
    <subcellularLocation>
        <location evidence="1">Membrane</location>
        <topology evidence="1">Multi-pass membrane protein</topology>
    </subcellularLocation>
</comment>
<organism evidence="8 9">
    <name type="scientific">Colletotrichum shisoi</name>
    <dbReference type="NCBI Taxonomy" id="2078593"/>
    <lineage>
        <taxon>Eukaryota</taxon>
        <taxon>Fungi</taxon>
        <taxon>Dikarya</taxon>
        <taxon>Ascomycota</taxon>
        <taxon>Pezizomycotina</taxon>
        <taxon>Sordariomycetes</taxon>
        <taxon>Hypocreomycetidae</taxon>
        <taxon>Glomerellales</taxon>
        <taxon>Glomerellaceae</taxon>
        <taxon>Colletotrichum</taxon>
        <taxon>Colletotrichum destructivum species complex</taxon>
    </lineage>
</organism>
<accession>A0A5Q4BKV8</accession>
<evidence type="ECO:0000256" key="1">
    <source>
        <dbReference type="ARBA" id="ARBA00004141"/>
    </source>
</evidence>
<evidence type="ECO:0000256" key="6">
    <source>
        <dbReference type="SAM" id="Phobius"/>
    </source>
</evidence>
<dbReference type="InterPro" id="IPR036259">
    <property type="entry name" value="MFS_trans_sf"/>
</dbReference>
<feature type="transmembrane region" description="Helical" evidence="6">
    <location>
        <begin position="415"/>
        <end position="435"/>
    </location>
</feature>
<dbReference type="Pfam" id="PF07690">
    <property type="entry name" value="MFS_1"/>
    <property type="match status" value="1"/>
</dbReference>
<keyword evidence="3 6" id="KW-0812">Transmembrane</keyword>
<keyword evidence="9" id="KW-1185">Reference proteome</keyword>
<dbReference type="InterPro" id="IPR020846">
    <property type="entry name" value="MFS_dom"/>
</dbReference>
<dbReference type="PROSITE" id="PS50850">
    <property type="entry name" value="MFS"/>
    <property type="match status" value="1"/>
</dbReference>
<dbReference type="PANTHER" id="PTHR23502">
    <property type="entry name" value="MAJOR FACILITATOR SUPERFAMILY"/>
    <property type="match status" value="1"/>
</dbReference>
<evidence type="ECO:0000313" key="8">
    <source>
        <dbReference type="EMBL" id="TQN67386.1"/>
    </source>
</evidence>
<gene>
    <name evidence="8" type="ORF">CSHISOI_08050</name>
</gene>
<dbReference type="GO" id="GO:0005886">
    <property type="term" value="C:plasma membrane"/>
    <property type="evidence" value="ECO:0007669"/>
    <property type="project" value="TreeGrafter"/>
</dbReference>
<feature type="transmembrane region" description="Helical" evidence="6">
    <location>
        <begin position="510"/>
        <end position="532"/>
    </location>
</feature>
<dbReference type="OrthoDB" id="268400at2759"/>